<organism evidence="3 4">
    <name type="scientific">Cryptolaemus montrouzieri</name>
    <dbReference type="NCBI Taxonomy" id="559131"/>
    <lineage>
        <taxon>Eukaryota</taxon>
        <taxon>Metazoa</taxon>
        <taxon>Ecdysozoa</taxon>
        <taxon>Arthropoda</taxon>
        <taxon>Hexapoda</taxon>
        <taxon>Insecta</taxon>
        <taxon>Pterygota</taxon>
        <taxon>Neoptera</taxon>
        <taxon>Endopterygota</taxon>
        <taxon>Coleoptera</taxon>
        <taxon>Polyphaga</taxon>
        <taxon>Cucujiformia</taxon>
        <taxon>Coccinelloidea</taxon>
        <taxon>Coccinellidae</taxon>
        <taxon>Scymninae</taxon>
        <taxon>Scymnini</taxon>
        <taxon>Cryptolaemus</taxon>
    </lineage>
</organism>
<feature type="domain" description="Ig-like" evidence="2">
    <location>
        <begin position="57"/>
        <end position="151"/>
    </location>
</feature>
<dbReference type="InterPro" id="IPR036179">
    <property type="entry name" value="Ig-like_dom_sf"/>
</dbReference>
<dbReference type="InterPro" id="IPR013162">
    <property type="entry name" value="CD80_C2-set"/>
</dbReference>
<evidence type="ECO:0000256" key="1">
    <source>
        <dbReference type="ARBA" id="ARBA00023157"/>
    </source>
</evidence>
<dbReference type="Pfam" id="PF08205">
    <property type="entry name" value="C2-set_2"/>
    <property type="match status" value="1"/>
</dbReference>
<dbReference type="InterPro" id="IPR013783">
    <property type="entry name" value="Ig-like_fold"/>
</dbReference>
<name>A0ABD2P4D1_9CUCU</name>
<dbReference type="EMBL" id="JABFTP020000185">
    <property type="protein sequence ID" value="KAL3285809.1"/>
    <property type="molecule type" value="Genomic_DNA"/>
</dbReference>
<dbReference type="Proteomes" id="UP001516400">
    <property type="component" value="Unassembled WGS sequence"/>
</dbReference>
<dbReference type="PROSITE" id="PS50835">
    <property type="entry name" value="IG_LIKE"/>
    <property type="match status" value="1"/>
</dbReference>
<proteinExistence type="predicted"/>
<dbReference type="AlphaFoldDB" id="A0ABD2P4D1"/>
<keyword evidence="1" id="KW-1015">Disulfide bond</keyword>
<comment type="caution">
    <text evidence="3">The sequence shown here is derived from an EMBL/GenBank/DDBJ whole genome shotgun (WGS) entry which is preliminary data.</text>
</comment>
<reference evidence="3 4" key="1">
    <citation type="journal article" date="2021" name="BMC Biol.">
        <title>Horizontally acquired antibacterial genes associated with adaptive radiation of ladybird beetles.</title>
        <authorList>
            <person name="Li H.S."/>
            <person name="Tang X.F."/>
            <person name="Huang Y.H."/>
            <person name="Xu Z.Y."/>
            <person name="Chen M.L."/>
            <person name="Du X.Y."/>
            <person name="Qiu B.Y."/>
            <person name="Chen P.T."/>
            <person name="Zhang W."/>
            <person name="Slipinski A."/>
            <person name="Escalona H.E."/>
            <person name="Waterhouse R.M."/>
            <person name="Zwick A."/>
            <person name="Pang H."/>
        </authorList>
    </citation>
    <scope>NUCLEOTIDE SEQUENCE [LARGE SCALE GENOMIC DNA]</scope>
    <source>
        <strain evidence="3">SYSU2018</strain>
    </source>
</reference>
<dbReference type="InterPro" id="IPR007110">
    <property type="entry name" value="Ig-like_dom"/>
</dbReference>
<evidence type="ECO:0000313" key="3">
    <source>
        <dbReference type="EMBL" id="KAL3285809.1"/>
    </source>
</evidence>
<dbReference type="PANTHER" id="PTHR23278:SF26">
    <property type="entry name" value="SIDESTEP III, ISOFORM O"/>
    <property type="match status" value="1"/>
</dbReference>
<evidence type="ECO:0000259" key="2">
    <source>
        <dbReference type="PROSITE" id="PS50835"/>
    </source>
</evidence>
<accession>A0ABD2P4D1</accession>
<dbReference type="Gene3D" id="2.60.40.10">
    <property type="entry name" value="Immunoglobulins"/>
    <property type="match status" value="1"/>
</dbReference>
<sequence length="160" mass="18001">MSEGKLEAIGNHVTVNRLEVANVRREHLNSTFKCQASNTKLMMPAEKTVRLELLLRPLSVVIARKPHQLIANQDYVIRCRVEGSRPKAKITWTRGNREFLRGKITEESNETMVVSSVAFAPVPEDDGTFLKCIGDNVKLIGAALEDSFKLNVVCKYLTYI</sequence>
<dbReference type="SUPFAM" id="SSF48726">
    <property type="entry name" value="Immunoglobulin"/>
    <property type="match status" value="1"/>
</dbReference>
<dbReference type="PANTHER" id="PTHR23278">
    <property type="entry name" value="SIDESTEP PROTEIN"/>
    <property type="match status" value="1"/>
</dbReference>
<protein>
    <recommendedName>
        <fullName evidence="2">Ig-like domain-containing protein</fullName>
    </recommendedName>
</protein>
<keyword evidence="4" id="KW-1185">Reference proteome</keyword>
<gene>
    <name evidence="3" type="ORF">HHI36_000331</name>
</gene>
<evidence type="ECO:0000313" key="4">
    <source>
        <dbReference type="Proteomes" id="UP001516400"/>
    </source>
</evidence>